<dbReference type="GO" id="GO:0004601">
    <property type="term" value="F:peroxidase activity"/>
    <property type="evidence" value="ECO:0007669"/>
    <property type="project" value="UniProtKB-KW"/>
</dbReference>
<keyword evidence="1 6" id="KW-0349">Heme</keyword>
<accession>A0A0D7AZY4</accession>
<keyword evidence="2 6" id="KW-0479">Metal-binding</keyword>
<dbReference type="AlphaFoldDB" id="A0A0D7AZY4"/>
<evidence type="ECO:0000256" key="1">
    <source>
        <dbReference type="ARBA" id="ARBA00022617"/>
    </source>
</evidence>
<dbReference type="GO" id="GO:0006979">
    <property type="term" value="P:response to oxidative stress"/>
    <property type="evidence" value="ECO:0007669"/>
    <property type="project" value="InterPro"/>
</dbReference>
<dbReference type="CDD" id="cd09817">
    <property type="entry name" value="linoleate_diol_synthase_like"/>
    <property type="match status" value="1"/>
</dbReference>
<keyword evidence="9" id="KW-1185">Reference proteome</keyword>
<protein>
    <submittedName>
        <fullName evidence="8">Heme peroxidase</fullName>
    </submittedName>
</protein>
<reference evidence="8 9" key="1">
    <citation type="journal article" date="2015" name="Fungal Genet. Biol.">
        <title>Evolution of novel wood decay mechanisms in Agaricales revealed by the genome sequences of Fistulina hepatica and Cylindrobasidium torrendii.</title>
        <authorList>
            <person name="Floudas D."/>
            <person name="Held B.W."/>
            <person name="Riley R."/>
            <person name="Nagy L.G."/>
            <person name="Koehler G."/>
            <person name="Ransdell A.S."/>
            <person name="Younus H."/>
            <person name="Chow J."/>
            <person name="Chiniquy J."/>
            <person name="Lipzen A."/>
            <person name="Tritt A."/>
            <person name="Sun H."/>
            <person name="Haridas S."/>
            <person name="LaButti K."/>
            <person name="Ohm R.A."/>
            <person name="Kues U."/>
            <person name="Blanchette R.A."/>
            <person name="Grigoriev I.V."/>
            <person name="Minto R.E."/>
            <person name="Hibbett D.S."/>
        </authorList>
    </citation>
    <scope>NUCLEOTIDE SEQUENCE [LARGE SCALE GENOMIC DNA]</scope>
    <source>
        <strain evidence="8 9">FP15055 ss-10</strain>
    </source>
</reference>
<dbReference type="EMBL" id="KN880694">
    <property type="protein sequence ID" value="KIY63464.1"/>
    <property type="molecule type" value="Genomic_DNA"/>
</dbReference>
<dbReference type="Gene3D" id="1.10.640.10">
    <property type="entry name" value="Haem peroxidase domain superfamily, animal type"/>
    <property type="match status" value="1"/>
</dbReference>
<sequence length="1003" mass="112006">MSILRKLSLSYPKRKQTNADASSNGDVSPTANGNAHGPSRQNTVSETIHESPDESSGVPKMFQDVVTQMRATFDHSTLSGAIDGLRHRESMDDRKLLMEHLMTFISRMKRDSPLSIDLQNQVIKLLYNDLYHPPPTYLGDNYKFRSADGSNNSISDPNLGKAGQPYARSVQQVSPLRDLPDAGLVFDTLLQRDKFREHPGGLSSLMFAFAALVIHSVFRTSHTDVNINETSSYVDLAPLYGNDQATQDQVRKHDGLGLLHKDAFAENRLLLLPPAVAVLLVMFSRNHNYIAAKLFEINEHGTFIDPGKLSDEEKKKQDEEIFQTARLVNCGWFGTVVFSDYFSCILGLVRKGSNWSLSPFGDFRNDDHSNFERGQGNAVSVEFNCLYRWHATTSSKDEAWVTNMMKDIFKDKPLDDVTAQDFKAVGVKLHSMGQDLTHWTFGGMSRTEDGSFDDAALAKVLFDATEDPAAAFGARGTPLSMRLHEVMGIEQNRKWGVCTMNEFRKFLGLKTFETFHEWNPDPEIARAAEKLYGHIDNLELYVGLQAEDTKPLVDGAGLCPGYTIARAILSDAIALTRGDRFFTQDYTPANLTQWGFADCQRDPDAFGFGSALGKLFQRTLPHEFGEEGNSAYAFFPLMTPKSMKEHLEKMNLADKYDFNRPQRAPVPDEAGLKARSVKRASIILHKGGQGFYPASGDLHRRDMVMDALVKQIGGEDAIGKYFFDRTRTLIETHSFSSVGNRFRVVDIVRDVFKNLVVVWAADVGGISLKSDNNPGGMYTPAELYGILGDLHQYLFLHVEASRLMLLKEKVTKDAQKLSHQIKGALGAGSWFTMSTSFFGGAKENDDVDEKQFAKRLQEMGIPADEMVNSVLAVMVGASVEMSLALTNALDWALENDIPFHEGPLAEKIVSEALRKYEEKTGIEWGQGVSRCLGNNVTVKLMTETLRAVFSFPGMVRGPGRSGVLKRFLVNKEEMSWGYLDDQRKMTPWPTTMMMKFDSASKIK</sequence>
<evidence type="ECO:0000256" key="6">
    <source>
        <dbReference type="PIRSR" id="PIRSR619791-2"/>
    </source>
</evidence>
<feature type="compositionally biased region" description="Polar residues" evidence="7">
    <location>
        <begin position="18"/>
        <end position="46"/>
    </location>
</feature>
<keyword evidence="3" id="KW-0223">Dioxygenase</keyword>
<evidence type="ECO:0000313" key="8">
    <source>
        <dbReference type="EMBL" id="KIY63464.1"/>
    </source>
</evidence>
<organism evidence="8 9">
    <name type="scientific">Cylindrobasidium torrendii FP15055 ss-10</name>
    <dbReference type="NCBI Taxonomy" id="1314674"/>
    <lineage>
        <taxon>Eukaryota</taxon>
        <taxon>Fungi</taxon>
        <taxon>Dikarya</taxon>
        <taxon>Basidiomycota</taxon>
        <taxon>Agaricomycotina</taxon>
        <taxon>Agaricomycetes</taxon>
        <taxon>Agaricomycetidae</taxon>
        <taxon>Agaricales</taxon>
        <taxon>Marasmiineae</taxon>
        <taxon>Physalacriaceae</taxon>
        <taxon>Cylindrobasidium</taxon>
    </lineage>
</organism>
<dbReference type="PANTHER" id="PTHR11903">
    <property type="entry name" value="PROSTAGLANDIN G/H SYNTHASE"/>
    <property type="match status" value="1"/>
</dbReference>
<dbReference type="OrthoDB" id="823504at2759"/>
<dbReference type="InterPro" id="IPR019791">
    <property type="entry name" value="Haem_peroxidase_animal"/>
</dbReference>
<gene>
    <name evidence="8" type="ORF">CYLTODRAFT_446602</name>
</gene>
<evidence type="ECO:0000313" key="9">
    <source>
        <dbReference type="Proteomes" id="UP000054007"/>
    </source>
</evidence>
<feature type="region of interest" description="Disordered" evidence="7">
    <location>
        <begin position="1"/>
        <end position="58"/>
    </location>
</feature>
<dbReference type="Pfam" id="PF03098">
    <property type="entry name" value="An_peroxidase"/>
    <property type="match status" value="1"/>
</dbReference>
<dbReference type="PROSITE" id="PS50292">
    <property type="entry name" value="PEROXIDASE_3"/>
    <property type="match status" value="1"/>
</dbReference>
<evidence type="ECO:0000256" key="4">
    <source>
        <dbReference type="ARBA" id="ARBA00023002"/>
    </source>
</evidence>
<dbReference type="GO" id="GO:0051213">
    <property type="term" value="F:dioxygenase activity"/>
    <property type="evidence" value="ECO:0007669"/>
    <property type="project" value="UniProtKB-KW"/>
</dbReference>
<feature type="non-terminal residue" evidence="8">
    <location>
        <position position="1"/>
    </location>
</feature>
<evidence type="ECO:0000256" key="7">
    <source>
        <dbReference type="SAM" id="MobiDB-lite"/>
    </source>
</evidence>
<dbReference type="SUPFAM" id="SSF48113">
    <property type="entry name" value="Heme-dependent peroxidases"/>
    <property type="match status" value="1"/>
</dbReference>
<name>A0A0D7AZY4_9AGAR</name>
<feature type="binding site" description="axial binding residue" evidence="6">
    <location>
        <position position="390"/>
    </location>
    <ligand>
        <name>heme b</name>
        <dbReference type="ChEBI" id="CHEBI:60344"/>
    </ligand>
    <ligandPart>
        <name>Fe</name>
        <dbReference type="ChEBI" id="CHEBI:18248"/>
    </ligandPart>
</feature>
<keyword evidence="5 6" id="KW-0408">Iron</keyword>
<evidence type="ECO:0000256" key="5">
    <source>
        <dbReference type="ARBA" id="ARBA00023004"/>
    </source>
</evidence>
<dbReference type="GO" id="GO:0046872">
    <property type="term" value="F:metal ion binding"/>
    <property type="evidence" value="ECO:0007669"/>
    <property type="project" value="UniProtKB-KW"/>
</dbReference>
<dbReference type="Proteomes" id="UP000054007">
    <property type="component" value="Unassembled WGS sequence"/>
</dbReference>
<keyword evidence="8" id="KW-0575">Peroxidase</keyword>
<dbReference type="GO" id="GO:0006631">
    <property type="term" value="P:fatty acid metabolic process"/>
    <property type="evidence" value="ECO:0007669"/>
    <property type="project" value="UniProtKB-ARBA"/>
</dbReference>
<dbReference type="InterPro" id="IPR034812">
    <property type="entry name" value="Ppo-like_N"/>
</dbReference>
<dbReference type="PRINTS" id="PR00457">
    <property type="entry name" value="ANPEROXIDASE"/>
</dbReference>
<dbReference type="InterPro" id="IPR010255">
    <property type="entry name" value="Haem_peroxidase_sf"/>
</dbReference>
<dbReference type="PANTHER" id="PTHR11903:SF37">
    <property type="entry name" value="PSI-PRODUCING OXYGENASE A"/>
    <property type="match status" value="1"/>
</dbReference>
<dbReference type="InterPro" id="IPR050783">
    <property type="entry name" value="Oxylipin_biosynth_metab"/>
</dbReference>
<dbReference type="InterPro" id="IPR037120">
    <property type="entry name" value="Haem_peroxidase_sf_animal"/>
</dbReference>
<dbReference type="STRING" id="1314674.A0A0D7AZY4"/>
<evidence type="ECO:0000256" key="3">
    <source>
        <dbReference type="ARBA" id="ARBA00022964"/>
    </source>
</evidence>
<evidence type="ECO:0000256" key="2">
    <source>
        <dbReference type="ARBA" id="ARBA00022723"/>
    </source>
</evidence>
<keyword evidence="4" id="KW-0560">Oxidoreductase</keyword>
<proteinExistence type="predicted"/>
<dbReference type="GO" id="GO:0020037">
    <property type="term" value="F:heme binding"/>
    <property type="evidence" value="ECO:0007669"/>
    <property type="project" value="InterPro"/>
</dbReference>